<dbReference type="OrthoDB" id="283724at2"/>
<protein>
    <submittedName>
        <fullName evidence="2">Antitoxin HigA2</fullName>
    </submittedName>
</protein>
<dbReference type="GO" id="GO:0003677">
    <property type="term" value="F:DNA binding"/>
    <property type="evidence" value="ECO:0007669"/>
    <property type="project" value="InterPro"/>
</dbReference>
<accession>A0A1U7CJJ4</accession>
<evidence type="ECO:0000313" key="2">
    <source>
        <dbReference type="EMBL" id="APW59104.1"/>
    </source>
</evidence>
<organism evidence="2 3">
    <name type="scientific">Paludisphaera borealis</name>
    <dbReference type="NCBI Taxonomy" id="1387353"/>
    <lineage>
        <taxon>Bacteria</taxon>
        <taxon>Pseudomonadati</taxon>
        <taxon>Planctomycetota</taxon>
        <taxon>Planctomycetia</taxon>
        <taxon>Isosphaerales</taxon>
        <taxon>Isosphaeraceae</taxon>
        <taxon>Paludisphaera</taxon>
    </lineage>
</organism>
<dbReference type="InterPro" id="IPR039554">
    <property type="entry name" value="HigA2-like_HTH"/>
</dbReference>
<dbReference type="PROSITE" id="PS50943">
    <property type="entry name" value="HTH_CROC1"/>
    <property type="match status" value="1"/>
</dbReference>
<reference evidence="3" key="1">
    <citation type="submission" date="2016-12" db="EMBL/GenBank/DDBJ databases">
        <title>Comparative genomics of four Isosphaeraceae planctomycetes: a common pool of plasmids and glycoside hydrolase genes.</title>
        <authorList>
            <person name="Ivanova A."/>
        </authorList>
    </citation>
    <scope>NUCLEOTIDE SEQUENCE [LARGE SCALE GENOMIC DNA]</scope>
    <source>
        <strain evidence="3">PX4</strain>
    </source>
</reference>
<dbReference type="EMBL" id="CP019082">
    <property type="protein sequence ID" value="APW59104.1"/>
    <property type="molecule type" value="Genomic_DNA"/>
</dbReference>
<keyword evidence="3" id="KW-1185">Reference proteome</keyword>
<dbReference type="Proteomes" id="UP000186309">
    <property type="component" value="Chromosome"/>
</dbReference>
<feature type="domain" description="HTH cro/C1-type" evidence="1">
    <location>
        <begin position="33"/>
        <end position="63"/>
    </location>
</feature>
<dbReference type="Pfam" id="PF13744">
    <property type="entry name" value="HTH_37"/>
    <property type="match status" value="1"/>
</dbReference>
<dbReference type="RefSeq" id="WP_076343324.1">
    <property type="nucleotide sequence ID" value="NZ_CP019082.1"/>
</dbReference>
<proteinExistence type="predicted"/>
<dbReference type="KEGG" id="pbor:BSF38_00518"/>
<evidence type="ECO:0000313" key="3">
    <source>
        <dbReference type="Proteomes" id="UP000186309"/>
    </source>
</evidence>
<dbReference type="AlphaFoldDB" id="A0A1U7CJJ4"/>
<name>A0A1U7CJJ4_9BACT</name>
<dbReference type="InterPro" id="IPR001387">
    <property type="entry name" value="Cro/C1-type_HTH"/>
</dbReference>
<dbReference type="Gene3D" id="1.10.260.40">
    <property type="entry name" value="lambda repressor-like DNA-binding domains"/>
    <property type="match status" value="1"/>
</dbReference>
<dbReference type="STRING" id="1387353.BSF38_00518"/>
<evidence type="ECO:0000259" key="1">
    <source>
        <dbReference type="PROSITE" id="PS50943"/>
    </source>
</evidence>
<dbReference type="InterPro" id="IPR010982">
    <property type="entry name" value="Lambda_DNA-bd_dom_sf"/>
</dbReference>
<gene>
    <name evidence="2" type="primary">higA2</name>
    <name evidence="2" type="ORF">BSF38_00518</name>
</gene>
<dbReference type="CDD" id="cd00093">
    <property type="entry name" value="HTH_XRE"/>
    <property type="match status" value="1"/>
</dbReference>
<sequence length="122" mass="13798">MPIRLEDFVAKLPEEERAAIEKRIAELVEEVTLWQLREARKQSQKEVAKKLNVKQAAVSKLERRADMFVSTLRDYIESVGGTLEIIARFPNQDVKINQFRGLGSKNRAGVEMCPSGDGTSTH</sequence>
<dbReference type="SUPFAM" id="SSF47413">
    <property type="entry name" value="lambda repressor-like DNA-binding domains"/>
    <property type="match status" value="1"/>
</dbReference>